<dbReference type="STRING" id="4781.A0A0P1AG73"/>
<feature type="transmembrane region" description="Helical" evidence="5">
    <location>
        <begin position="386"/>
        <end position="407"/>
    </location>
</feature>
<organism evidence="8 9">
    <name type="scientific">Plasmopara halstedii</name>
    <name type="common">Downy mildew of sunflower</name>
    <dbReference type="NCBI Taxonomy" id="4781"/>
    <lineage>
        <taxon>Eukaryota</taxon>
        <taxon>Sar</taxon>
        <taxon>Stramenopiles</taxon>
        <taxon>Oomycota</taxon>
        <taxon>Peronosporomycetes</taxon>
        <taxon>Peronosporales</taxon>
        <taxon>Peronosporaceae</taxon>
        <taxon>Plasmopara</taxon>
    </lineage>
</organism>
<evidence type="ECO:0000256" key="3">
    <source>
        <dbReference type="ARBA" id="ARBA00022989"/>
    </source>
</evidence>
<feature type="transmembrane region" description="Helical" evidence="5">
    <location>
        <begin position="150"/>
        <end position="172"/>
    </location>
</feature>
<dbReference type="PANTHER" id="PTHR22950:SF349">
    <property type="entry name" value="AMINO ACID TRANSPORTER TRANSMEMBRANE DOMAIN-CONTAINING PROTEIN"/>
    <property type="match status" value="1"/>
</dbReference>
<dbReference type="Gene3D" id="3.80.10.10">
    <property type="entry name" value="Ribonuclease Inhibitor"/>
    <property type="match status" value="1"/>
</dbReference>
<feature type="transmembrane region" description="Helical" evidence="5">
    <location>
        <begin position="606"/>
        <end position="631"/>
    </location>
</feature>
<dbReference type="AlphaFoldDB" id="A0A0P1AG73"/>
<sequence length="1266" mass="141212">MTSSTKAAFFTLEDAKISFTLICCICGIGTLAMPSNFARAGPICGTLAMLFMAFANIYATVALSRVILVAPPSVKTYSDVGDWVFGKTGRYLVNISQLLVCLLLPCAFLVLGSTLLDVLFPHAFSQIFWIIFMAITAIPACLIPTLKAAAAVAFIGCMGTIIADIAGVSILVWNMRGHPAAPAPDISFHQVLTAFGNLSLAYGVAVLIPDLQRQHSQPKRMPRVIVVSLTIGSLFFLGVAIAGYVAGGCQLSANLLFSIVNIASPSLPSALGFIADHGAVTIAYLFMHLHVVIVLSTVLHPPFYMAERFLLGMHKEQGAIHTKGEGEWEQSSLENPFTSENPVTSVNEQATRDLESNALLIAAKKELREKEHDDAQLLNYTGSNNVLRYVTLRLVIMGILVVVAIGFRSHFLDLVDFTGASAITVCCLVLPLAFYLKVFWHELSLCECILAVVVIVVCTVVGCYVMIDAGKNLFDPDVNNLKFPYCAEEYQSDPYYVRDTTTTMAPFFSRGWKVDQGPSIPFKHDLTRNPVKTEIGCESWWTGRQRRFSAIGWRYVVLMIIIFSLSSAWGLLSIVLNLAPGASANYILQAESLDHGHFWQSRKTRFSIQATAIALQAVVVIVYWHLLYLLLLQPQHRKKLRGMLWKVLQFFCGVSLGDGTYRKVWNVFMEIPEVLLQILTLREHMAQGLDPSLLYVYASLMALNAFVVFILMQFRWSEAVYHHTLKDSILDAVCAVFFPALILSYSFFVFQDELKLVRIRQQYFPPHIFERKARNYVSAIKLNQFSTNFESLLIRSEWDIVIKLSFSLLACLRWTRITFVLLEKDQLFSYVSAKVAANDLTGVSKESGNCVTPLDARSSIVRNFSSKHTFSKPERQILRSVVGLLFVVYGFGCIAYTICAVRQSRTSCSSYPQCVQFSFQYFFDQTSEKCHCLAYVDRDLTPAGFETFADITETLAELSGAGKLQSIQVVNRNINGSLPDELATCHDLRHLILIHTGVNKFPSWSSTSFSRLEYLHIEGDSSELNLIELPIDFFHLMTHLHTLYLSNHANLSNLPAILGLESLESVYFGYLDSLPSLPLMENLQALQVLALQGLYRIRTLPDIEQFQDTLEMLFVQDSAVCCDGYLNGGRCNTTFKSCCENPRSKDSQSLPSLCLSMPAEEALLPSSTTLSVISRFASNVSNFCDPTQAICPHTRLEKHMRTFMDVCAGVLYRRCTSDDKGIGICFNEDMGRIQCIYSQATIEMRKAEIEAGCSCDQVEEEWLGCR</sequence>
<comment type="subcellular location">
    <subcellularLocation>
        <location evidence="1">Membrane</location>
        <topology evidence="1">Multi-pass membrane protein</topology>
    </subcellularLocation>
</comment>
<proteinExistence type="predicted"/>
<feature type="transmembrane region" description="Helical" evidence="5">
    <location>
        <begin position="555"/>
        <end position="576"/>
    </location>
</feature>
<name>A0A0P1AG73_PLAHL</name>
<evidence type="ECO:0000256" key="4">
    <source>
        <dbReference type="ARBA" id="ARBA00023136"/>
    </source>
</evidence>
<evidence type="ECO:0000313" key="9">
    <source>
        <dbReference type="Proteomes" id="UP000054928"/>
    </source>
</evidence>
<feature type="domain" description="WLGC" evidence="7">
    <location>
        <begin position="1204"/>
        <end position="1266"/>
    </location>
</feature>
<feature type="transmembrane region" description="Helical" evidence="5">
    <location>
        <begin position="50"/>
        <end position="70"/>
    </location>
</feature>
<evidence type="ECO:0000256" key="2">
    <source>
        <dbReference type="ARBA" id="ARBA00022692"/>
    </source>
</evidence>
<feature type="domain" description="Amino acid transporter transmembrane" evidence="6">
    <location>
        <begin position="18"/>
        <end position="467"/>
    </location>
</feature>
<feature type="transmembrane region" description="Helical" evidence="5">
    <location>
        <begin position="694"/>
        <end position="716"/>
    </location>
</feature>
<evidence type="ECO:0000259" key="7">
    <source>
        <dbReference type="Pfam" id="PF26605"/>
    </source>
</evidence>
<dbReference type="GO" id="GO:0015179">
    <property type="term" value="F:L-amino acid transmembrane transporter activity"/>
    <property type="evidence" value="ECO:0007669"/>
    <property type="project" value="TreeGrafter"/>
</dbReference>
<dbReference type="InterPro" id="IPR058256">
    <property type="entry name" value="WLGC"/>
</dbReference>
<accession>A0A0P1AG73</accession>
<evidence type="ECO:0000256" key="5">
    <source>
        <dbReference type="SAM" id="Phobius"/>
    </source>
</evidence>
<feature type="transmembrane region" description="Helical" evidence="5">
    <location>
        <begin position="91"/>
        <end position="111"/>
    </location>
</feature>
<keyword evidence="2 5" id="KW-0812">Transmembrane</keyword>
<keyword evidence="3 5" id="KW-1133">Transmembrane helix</keyword>
<dbReference type="RefSeq" id="XP_024576426.1">
    <property type="nucleotide sequence ID" value="XM_024725673.1"/>
</dbReference>
<feature type="transmembrane region" description="Helical" evidence="5">
    <location>
        <begin position="877"/>
        <end position="898"/>
    </location>
</feature>
<dbReference type="PANTHER" id="PTHR22950">
    <property type="entry name" value="AMINO ACID TRANSPORTER"/>
    <property type="match status" value="1"/>
</dbReference>
<dbReference type="EMBL" id="CCYD01000468">
    <property type="protein sequence ID" value="CEG40057.1"/>
    <property type="molecule type" value="Genomic_DNA"/>
</dbReference>
<keyword evidence="4 5" id="KW-0472">Membrane</keyword>
<dbReference type="Pfam" id="PF01490">
    <property type="entry name" value="Aa_trans"/>
    <property type="match status" value="1"/>
</dbReference>
<keyword evidence="9" id="KW-1185">Reference proteome</keyword>
<dbReference type="OrthoDB" id="112950at2759"/>
<protein>
    <submittedName>
        <fullName evidence="8">Amino acid auxin permease family</fullName>
    </submittedName>
</protein>
<feature type="transmembrane region" description="Helical" evidence="5">
    <location>
        <begin position="728"/>
        <end position="750"/>
    </location>
</feature>
<feature type="transmembrane region" description="Helical" evidence="5">
    <location>
        <begin position="253"/>
        <end position="275"/>
    </location>
</feature>
<reference evidence="9" key="1">
    <citation type="submission" date="2014-09" db="EMBL/GenBank/DDBJ databases">
        <authorList>
            <person name="Sharma Rahul"/>
            <person name="Thines Marco"/>
        </authorList>
    </citation>
    <scope>NUCLEOTIDE SEQUENCE [LARGE SCALE GENOMIC DNA]</scope>
</reference>
<feature type="transmembrane region" description="Helical" evidence="5">
    <location>
        <begin position="123"/>
        <end position="143"/>
    </location>
</feature>
<dbReference type="Proteomes" id="UP000054928">
    <property type="component" value="Unassembled WGS sequence"/>
</dbReference>
<evidence type="ECO:0000256" key="1">
    <source>
        <dbReference type="ARBA" id="ARBA00004141"/>
    </source>
</evidence>
<dbReference type="Pfam" id="PF26605">
    <property type="entry name" value="WLGC"/>
    <property type="match status" value="1"/>
</dbReference>
<dbReference type="SUPFAM" id="SSF52058">
    <property type="entry name" value="L domain-like"/>
    <property type="match status" value="1"/>
</dbReference>
<feature type="transmembrane region" description="Helical" evidence="5">
    <location>
        <begin position="414"/>
        <end position="436"/>
    </location>
</feature>
<feature type="transmembrane region" description="Helical" evidence="5">
    <location>
        <begin position="224"/>
        <end position="247"/>
    </location>
</feature>
<dbReference type="InterPro" id="IPR032675">
    <property type="entry name" value="LRR_dom_sf"/>
</dbReference>
<evidence type="ECO:0000259" key="6">
    <source>
        <dbReference type="Pfam" id="PF01490"/>
    </source>
</evidence>
<evidence type="ECO:0000313" key="8">
    <source>
        <dbReference type="EMBL" id="CEG40057.1"/>
    </source>
</evidence>
<feature type="transmembrane region" description="Helical" evidence="5">
    <location>
        <begin position="192"/>
        <end position="212"/>
    </location>
</feature>
<dbReference type="InterPro" id="IPR013057">
    <property type="entry name" value="AA_transpt_TM"/>
</dbReference>
<feature type="transmembrane region" description="Helical" evidence="5">
    <location>
        <begin position="282"/>
        <end position="303"/>
    </location>
</feature>
<feature type="transmembrane region" description="Helical" evidence="5">
    <location>
        <begin position="448"/>
        <end position="467"/>
    </location>
</feature>
<dbReference type="GO" id="GO:0005774">
    <property type="term" value="C:vacuolar membrane"/>
    <property type="evidence" value="ECO:0007669"/>
    <property type="project" value="TreeGrafter"/>
</dbReference>
<dbReference type="GeneID" id="36405333"/>